<sequence>MGHHTEVFVGIDVAKSRNAIAIADCEREGEVRFFGEVDAAPDAMRRVVQRIVDKHGRAHFFMKPGPLGTAFIA</sequence>
<dbReference type="Proteomes" id="UP000648075">
    <property type="component" value="Unassembled WGS sequence"/>
</dbReference>
<evidence type="ECO:0008006" key="3">
    <source>
        <dbReference type="Google" id="ProtNLM"/>
    </source>
</evidence>
<reference evidence="1" key="1">
    <citation type="journal article" date="2014" name="Int. J. Syst. Evol. Microbiol.">
        <title>Complete genome sequence of Corynebacterium casei LMG S-19264T (=DSM 44701T), isolated from a smear-ripened cheese.</title>
        <authorList>
            <consortium name="US DOE Joint Genome Institute (JGI-PGF)"/>
            <person name="Walter F."/>
            <person name="Albersmeier A."/>
            <person name="Kalinowski J."/>
            <person name="Ruckert C."/>
        </authorList>
    </citation>
    <scope>NUCLEOTIDE SEQUENCE</scope>
    <source>
        <strain evidence="1">KCTC 32255</strain>
    </source>
</reference>
<keyword evidence="2" id="KW-1185">Reference proteome</keyword>
<reference evidence="1" key="2">
    <citation type="submission" date="2020-09" db="EMBL/GenBank/DDBJ databases">
        <authorList>
            <person name="Sun Q."/>
            <person name="Kim S."/>
        </authorList>
    </citation>
    <scope>NUCLEOTIDE SEQUENCE</scope>
    <source>
        <strain evidence="1">KCTC 32255</strain>
    </source>
</reference>
<accession>A0A918UJL3</accession>
<evidence type="ECO:0000313" key="1">
    <source>
        <dbReference type="EMBL" id="GGZ15009.1"/>
    </source>
</evidence>
<name>A0A918UJL3_9SPHN</name>
<comment type="caution">
    <text evidence="1">The sequence shown here is derived from an EMBL/GenBank/DDBJ whole genome shotgun (WGS) entry which is preliminary data.</text>
</comment>
<proteinExistence type="predicted"/>
<dbReference type="EMBL" id="BMZA01000020">
    <property type="protein sequence ID" value="GGZ15009.1"/>
    <property type="molecule type" value="Genomic_DNA"/>
</dbReference>
<gene>
    <name evidence="1" type="ORF">GCM10011614_32380</name>
</gene>
<evidence type="ECO:0000313" key="2">
    <source>
        <dbReference type="Proteomes" id="UP000648075"/>
    </source>
</evidence>
<dbReference type="AlphaFoldDB" id="A0A918UJL3"/>
<protein>
    <recommendedName>
        <fullName evidence="3">IS110 family transposase</fullName>
    </recommendedName>
</protein>
<organism evidence="1 2">
    <name type="scientific">Novosphingobium colocasiae</name>
    <dbReference type="NCBI Taxonomy" id="1256513"/>
    <lineage>
        <taxon>Bacteria</taxon>
        <taxon>Pseudomonadati</taxon>
        <taxon>Pseudomonadota</taxon>
        <taxon>Alphaproteobacteria</taxon>
        <taxon>Sphingomonadales</taxon>
        <taxon>Sphingomonadaceae</taxon>
        <taxon>Novosphingobium</taxon>
    </lineage>
</organism>